<dbReference type="InterPro" id="IPR050228">
    <property type="entry name" value="Carboxylesterase_BioH"/>
</dbReference>
<accession>A0A1H4KS29</accession>
<dbReference type="EMBL" id="FNRY01000001">
    <property type="protein sequence ID" value="SEB61324.1"/>
    <property type="molecule type" value="Genomic_DNA"/>
</dbReference>
<dbReference type="STRING" id="640635.SAMN04489806_1287"/>
<dbReference type="Gene3D" id="3.40.50.1820">
    <property type="entry name" value="alpha/beta hydrolase"/>
    <property type="match status" value="1"/>
</dbReference>
<sequence length="359" mass="38921">MTILAGSDTTAFSLSASDAIWEELLCSRPTAGVHSVVHLVRRGLIKLTGSHIDYERNVQIVRSLIDEARGHTHVDGPGHELHARGEYHRITTSLGTSDVYVERVGNGEPLLAFSTAGSNTAQWHGLMTHTDVAGQYELITVDMPWHGRSSPSWASAVGSYSLTPDTFTEFIVAVCSSLALDRPVLVGVSMAGAAVIHAIATHPQRFAGAVSCQAGPAVHSRQNEHLRGTTVNPTLFIPEWTYGLMNPASPEEFKQRVWWGYSSGGFGLYAADIDSYLRWNFEDVAQLLTSESPHIALLSGSFDTSVPSSETQALAERIPNSSFAVMPELGHFPHAENPIAFATYLKNALERVTANSPRC</sequence>
<dbReference type="InterPro" id="IPR000073">
    <property type="entry name" value="AB_hydrolase_1"/>
</dbReference>
<keyword evidence="3" id="KW-1185">Reference proteome</keyword>
<dbReference type="InterPro" id="IPR029058">
    <property type="entry name" value="AB_hydrolase_fold"/>
</dbReference>
<evidence type="ECO:0000259" key="1">
    <source>
        <dbReference type="Pfam" id="PF00561"/>
    </source>
</evidence>
<name>A0A1H4KS29_9MICO</name>
<organism evidence="2 3">
    <name type="scientific">Paramicrobacterium humi</name>
    <dbReference type="NCBI Taxonomy" id="640635"/>
    <lineage>
        <taxon>Bacteria</taxon>
        <taxon>Bacillati</taxon>
        <taxon>Actinomycetota</taxon>
        <taxon>Actinomycetes</taxon>
        <taxon>Micrococcales</taxon>
        <taxon>Microbacteriaceae</taxon>
        <taxon>Paramicrobacterium</taxon>
    </lineage>
</organism>
<dbReference type="PANTHER" id="PTHR43194:SF2">
    <property type="entry name" value="PEROXISOMAL MEMBRANE PROTEIN LPX1"/>
    <property type="match status" value="1"/>
</dbReference>
<dbReference type="RefSeq" id="WP_176980745.1">
    <property type="nucleotide sequence ID" value="NZ_FNRY01000001.1"/>
</dbReference>
<dbReference type="Proteomes" id="UP000199183">
    <property type="component" value="Unassembled WGS sequence"/>
</dbReference>
<protein>
    <submittedName>
        <fullName evidence="2">Pimeloyl-ACP methyl ester carboxylesterase</fullName>
    </submittedName>
</protein>
<dbReference type="SUPFAM" id="SSF53474">
    <property type="entry name" value="alpha/beta-Hydrolases"/>
    <property type="match status" value="1"/>
</dbReference>
<feature type="domain" description="AB hydrolase-1" evidence="1">
    <location>
        <begin position="116"/>
        <end position="217"/>
    </location>
</feature>
<dbReference type="PANTHER" id="PTHR43194">
    <property type="entry name" value="HYDROLASE ALPHA/BETA FOLD FAMILY"/>
    <property type="match status" value="1"/>
</dbReference>
<proteinExistence type="predicted"/>
<reference evidence="2 3" key="1">
    <citation type="submission" date="2016-10" db="EMBL/GenBank/DDBJ databases">
        <authorList>
            <person name="de Groot N.N."/>
        </authorList>
    </citation>
    <scope>NUCLEOTIDE SEQUENCE [LARGE SCALE GENOMIC DNA]</scope>
    <source>
        <strain evidence="2 3">DSM 21799</strain>
    </source>
</reference>
<dbReference type="AlphaFoldDB" id="A0A1H4KS29"/>
<evidence type="ECO:0000313" key="2">
    <source>
        <dbReference type="EMBL" id="SEB61324.1"/>
    </source>
</evidence>
<dbReference type="GO" id="GO:0003824">
    <property type="term" value="F:catalytic activity"/>
    <property type="evidence" value="ECO:0007669"/>
    <property type="project" value="UniProtKB-ARBA"/>
</dbReference>
<dbReference type="Pfam" id="PF00561">
    <property type="entry name" value="Abhydrolase_1"/>
    <property type="match status" value="1"/>
</dbReference>
<evidence type="ECO:0000313" key="3">
    <source>
        <dbReference type="Proteomes" id="UP000199183"/>
    </source>
</evidence>
<gene>
    <name evidence="2" type="ORF">SAMN04489806_1287</name>
</gene>